<gene>
    <name evidence="1" type="ORF">FNH04_25655</name>
</gene>
<protein>
    <submittedName>
        <fullName evidence="1">Uncharacterized protein</fullName>
    </submittedName>
</protein>
<proteinExistence type="predicted"/>
<sequence>MGFTGGTWHVTAHDGTVLGDIRIEEADFPWLRGRFTARPGFEEVRPLFAHESALLDRIDEAEEEWEAAYEAIRRAVLLVAPEHPVAEFLLHIEGDQAWFRWSEQPFEDE</sequence>
<accession>A0A5N8W7T2</accession>
<comment type="caution">
    <text evidence="1">The sequence shown here is derived from an EMBL/GenBank/DDBJ whole genome shotgun (WGS) entry which is preliminary data.</text>
</comment>
<keyword evidence="2" id="KW-1185">Reference proteome</keyword>
<evidence type="ECO:0000313" key="2">
    <source>
        <dbReference type="Proteomes" id="UP000326979"/>
    </source>
</evidence>
<dbReference type="Proteomes" id="UP000326979">
    <property type="component" value="Unassembled WGS sequence"/>
</dbReference>
<evidence type="ECO:0000313" key="1">
    <source>
        <dbReference type="EMBL" id="MPY43172.1"/>
    </source>
</evidence>
<reference evidence="1 2" key="1">
    <citation type="submission" date="2019-07" db="EMBL/GenBank/DDBJ databases">
        <title>New species of Amycolatopsis and Streptomyces.</title>
        <authorList>
            <person name="Duangmal K."/>
            <person name="Teo W.F.A."/>
            <person name="Lipun K."/>
        </authorList>
    </citation>
    <scope>NUCLEOTIDE SEQUENCE [LARGE SCALE GENOMIC DNA]</scope>
    <source>
        <strain evidence="1 2">TISTR 2346</strain>
    </source>
</reference>
<name>A0A5N8W7T2_9ACTN</name>
<organism evidence="1 2">
    <name type="scientific">Streptomyces phyllanthi</name>
    <dbReference type="NCBI Taxonomy" id="1803180"/>
    <lineage>
        <taxon>Bacteria</taxon>
        <taxon>Bacillati</taxon>
        <taxon>Actinomycetota</taxon>
        <taxon>Actinomycetes</taxon>
        <taxon>Kitasatosporales</taxon>
        <taxon>Streptomycetaceae</taxon>
        <taxon>Streptomyces</taxon>
    </lineage>
</organism>
<dbReference type="EMBL" id="VJZE01000205">
    <property type="protein sequence ID" value="MPY43172.1"/>
    <property type="molecule type" value="Genomic_DNA"/>
</dbReference>
<dbReference type="AlphaFoldDB" id="A0A5N8W7T2"/>